<name>A0ABM4J9W3_ODOVR</name>
<evidence type="ECO:0000313" key="3">
    <source>
        <dbReference type="RefSeq" id="XP_070336866.1"/>
    </source>
</evidence>
<proteinExistence type="predicted"/>
<gene>
    <name evidence="3" type="primary">LOC110133630</name>
</gene>
<reference evidence="2" key="1">
    <citation type="journal article" date="2022" name="J. Hered.">
        <title>A De Novo Chromosome-Level Genome Assembly of the White-Tailed Deer, Odocoileus Virginianus.</title>
        <authorList>
            <person name="London E.W."/>
            <person name="Roca A.L."/>
            <person name="Novakofski J.E."/>
            <person name="Mateus-Pinilla N.E."/>
        </authorList>
    </citation>
    <scope>NUCLEOTIDE SEQUENCE [LARGE SCALE GENOMIC DNA]</scope>
</reference>
<sequence length="325" mass="34552">MRPSSGPGPRFLSSLSNKTPLIAPSTGGADLGTVLFSSEMEQKQPPRTSQPQHCDASAVATAESAPSLLPSWIHRDLLRHQKGFWWRWYPRGLPLTPTPTPTNFCLPLALYFNGLAAEGGGGEGYLSGKQERRKSSRLLPANPEAGTLSNAALPGIHQPRLRRRRRRRSQHQLLSVGWSEQRRVTAAGTWAEDALGSSPDHIVGKKPLPLPAGGVGGGGRPALEPLLSQVLARPCHSRLPEKRRKRARIERLDGGGHAGSRCLCALGAAGAEGAAAAGPGPSACARPGGRSQTCPSGLPPRPLPLLLLLRLRLPLLKEDSAQPNS</sequence>
<dbReference type="Proteomes" id="UP001652640">
    <property type="component" value="Chromosome 19"/>
</dbReference>
<protein>
    <submittedName>
        <fullName evidence="3">Uncharacterized protein</fullName>
    </submittedName>
</protein>
<evidence type="ECO:0000313" key="2">
    <source>
        <dbReference type="Proteomes" id="UP001652640"/>
    </source>
</evidence>
<organism evidence="2 3">
    <name type="scientific">Odocoileus virginianus</name>
    <name type="common">White-tailed deer</name>
    <dbReference type="NCBI Taxonomy" id="9874"/>
    <lineage>
        <taxon>Eukaryota</taxon>
        <taxon>Metazoa</taxon>
        <taxon>Chordata</taxon>
        <taxon>Craniata</taxon>
        <taxon>Vertebrata</taxon>
        <taxon>Euteleostomi</taxon>
        <taxon>Mammalia</taxon>
        <taxon>Eutheria</taxon>
        <taxon>Laurasiatheria</taxon>
        <taxon>Artiodactyla</taxon>
        <taxon>Ruminantia</taxon>
        <taxon>Pecora</taxon>
        <taxon>Cervidae</taxon>
        <taxon>Odocoileinae</taxon>
        <taxon>Odocoileus</taxon>
    </lineage>
</organism>
<feature type="region of interest" description="Disordered" evidence="1">
    <location>
        <begin position="275"/>
        <end position="297"/>
    </location>
</feature>
<feature type="region of interest" description="Disordered" evidence="1">
    <location>
        <begin position="1"/>
        <end position="26"/>
    </location>
</feature>
<feature type="compositionally biased region" description="Low complexity" evidence="1">
    <location>
        <begin position="275"/>
        <end position="290"/>
    </location>
</feature>
<dbReference type="GeneID" id="110133630"/>
<evidence type="ECO:0000256" key="1">
    <source>
        <dbReference type="SAM" id="MobiDB-lite"/>
    </source>
</evidence>
<keyword evidence="2" id="KW-1185">Reference proteome</keyword>
<dbReference type="RefSeq" id="XP_070336866.1">
    <property type="nucleotide sequence ID" value="XM_070480765.1"/>
</dbReference>
<accession>A0ABM4J9W3</accession>
<reference evidence="3" key="2">
    <citation type="submission" date="2025-08" db="UniProtKB">
        <authorList>
            <consortium name="RefSeq"/>
        </authorList>
    </citation>
    <scope>IDENTIFICATION</scope>
    <source>
        <tissue evidence="3">Tongue muscle</tissue>
    </source>
</reference>